<dbReference type="GO" id="GO:0032259">
    <property type="term" value="P:methylation"/>
    <property type="evidence" value="ECO:0007669"/>
    <property type="project" value="UniProtKB-KW"/>
</dbReference>
<evidence type="ECO:0000256" key="3">
    <source>
        <dbReference type="ARBA" id="ARBA00022679"/>
    </source>
</evidence>
<proteinExistence type="predicted"/>
<dbReference type="PROSITE" id="PS00092">
    <property type="entry name" value="N6_MTASE"/>
    <property type="match status" value="1"/>
</dbReference>
<evidence type="ECO:0000313" key="7">
    <source>
        <dbReference type="Proteomes" id="UP001165584"/>
    </source>
</evidence>
<reference evidence="6" key="1">
    <citation type="submission" date="2022-08" db="EMBL/GenBank/DDBJ databases">
        <authorList>
            <person name="Deng Y."/>
            <person name="Han X.-F."/>
            <person name="Zhang Y.-Q."/>
        </authorList>
    </citation>
    <scope>NUCLEOTIDE SEQUENCE</scope>
    <source>
        <strain evidence="6">CPCC 205763</strain>
    </source>
</reference>
<keyword evidence="3" id="KW-0808">Transferase</keyword>
<dbReference type="Proteomes" id="UP001165584">
    <property type="component" value="Unassembled WGS sequence"/>
</dbReference>
<dbReference type="RefSeq" id="WP_259505665.1">
    <property type="nucleotide sequence ID" value="NZ_JANLCM010000001.1"/>
</dbReference>
<organism evidence="6 7">
    <name type="scientific">Herbiconiux aconitum</name>
    <dbReference type="NCBI Taxonomy" id="2970913"/>
    <lineage>
        <taxon>Bacteria</taxon>
        <taxon>Bacillati</taxon>
        <taxon>Actinomycetota</taxon>
        <taxon>Actinomycetes</taxon>
        <taxon>Micrococcales</taxon>
        <taxon>Microbacteriaceae</taxon>
        <taxon>Herbiconiux</taxon>
    </lineage>
</organism>
<evidence type="ECO:0000256" key="2">
    <source>
        <dbReference type="ARBA" id="ARBA00022603"/>
    </source>
</evidence>
<dbReference type="InterPro" id="IPR012327">
    <property type="entry name" value="MeTrfase_D12"/>
</dbReference>
<dbReference type="SUPFAM" id="SSF53335">
    <property type="entry name" value="S-adenosyl-L-methionine-dependent methyltransferases"/>
    <property type="match status" value="1"/>
</dbReference>
<dbReference type="EMBL" id="JANLCM010000001">
    <property type="protein sequence ID" value="MCS5717422.1"/>
    <property type="molecule type" value="Genomic_DNA"/>
</dbReference>
<sequence>MTLDLPTVPTPVASEILTRAALFPRLRYMGSKYRLAGSLQRVFSELGGSSALDAFSGSGFVSYLLKAQGYAVTSNDFLTFSSIIARATVQNSTVTLPDDAVEQLCEPNADGRDFIARKFAGLYLSPADLAFLDSAWSHVDLLAGAERDIAISALVLSAARKQPRGVFTYTGNRYDDGRRDLRLSMEEQFRLRVADYNRTVFDNGASSAALNHDVADIPAGPYDVVYLDPPYAPPSDDADYMKRYHFLEGLSVYWRDRVIMEETKTKKIAKKFTPFAYKRTVEDALAATFEKFRDSGAIVLSYSSNAVPGPQRILELLAAVKPHVELREIDHSYSFGTHATAARNSVREYLFIGRD</sequence>
<dbReference type="PRINTS" id="PR00505">
    <property type="entry name" value="D12N6MTFRASE"/>
</dbReference>
<keyword evidence="4" id="KW-0949">S-adenosyl-L-methionine</keyword>
<keyword evidence="2 6" id="KW-0489">Methyltransferase</keyword>
<dbReference type="Pfam" id="PF02086">
    <property type="entry name" value="MethyltransfD12"/>
    <property type="match status" value="1"/>
</dbReference>
<comment type="caution">
    <text evidence="6">The sequence shown here is derived from an EMBL/GenBank/DDBJ whole genome shotgun (WGS) entry which is preliminary data.</text>
</comment>
<accession>A0ABT2GP96</accession>
<name>A0ABT2GP96_9MICO</name>
<evidence type="ECO:0000313" key="6">
    <source>
        <dbReference type="EMBL" id="MCS5717422.1"/>
    </source>
</evidence>
<evidence type="ECO:0000256" key="4">
    <source>
        <dbReference type="ARBA" id="ARBA00022691"/>
    </source>
</evidence>
<comment type="catalytic activity">
    <reaction evidence="5">
        <text>a 2'-deoxyadenosine in DNA + S-adenosyl-L-methionine = an N(6)-methyl-2'-deoxyadenosine in DNA + S-adenosyl-L-homocysteine + H(+)</text>
        <dbReference type="Rhea" id="RHEA:15197"/>
        <dbReference type="Rhea" id="RHEA-COMP:12418"/>
        <dbReference type="Rhea" id="RHEA-COMP:12419"/>
        <dbReference type="ChEBI" id="CHEBI:15378"/>
        <dbReference type="ChEBI" id="CHEBI:57856"/>
        <dbReference type="ChEBI" id="CHEBI:59789"/>
        <dbReference type="ChEBI" id="CHEBI:90615"/>
        <dbReference type="ChEBI" id="CHEBI:90616"/>
        <dbReference type="EC" id="2.1.1.72"/>
    </reaction>
</comment>
<dbReference type="InterPro" id="IPR029063">
    <property type="entry name" value="SAM-dependent_MTases_sf"/>
</dbReference>
<keyword evidence="7" id="KW-1185">Reference proteome</keyword>
<evidence type="ECO:0000256" key="1">
    <source>
        <dbReference type="ARBA" id="ARBA00011900"/>
    </source>
</evidence>
<protein>
    <recommendedName>
        <fullName evidence="1">site-specific DNA-methyltransferase (adenine-specific)</fullName>
        <ecNumber evidence="1">2.1.1.72</ecNumber>
    </recommendedName>
</protein>
<dbReference type="EC" id="2.1.1.72" evidence="1"/>
<dbReference type="GO" id="GO:0008168">
    <property type="term" value="F:methyltransferase activity"/>
    <property type="evidence" value="ECO:0007669"/>
    <property type="project" value="UniProtKB-KW"/>
</dbReference>
<evidence type="ECO:0000256" key="5">
    <source>
        <dbReference type="ARBA" id="ARBA00047942"/>
    </source>
</evidence>
<dbReference type="InterPro" id="IPR002052">
    <property type="entry name" value="DNA_methylase_N6_adenine_CS"/>
</dbReference>
<gene>
    <name evidence="6" type="ORF">N1027_04640</name>
</gene>